<gene>
    <name evidence="7" type="ORF">PCOR1329_LOCUS20141</name>
</gene>
<reference evidence="7" key="1">
    <citation type="submission" date="2023-10" db="EMBL/GenBank/DDBJ databases">
        <authorList>
            <person name="Chen Y."/>
            <person name="Shah S."/>
            <person name="Dougan E. K."/>
            <person name="Thang M."/>
            <person name="Chan C."/>
        </authorList>
    </citation>
    <scope>NUCLEOTIDE SEQUENCE [LARGE SCALE GENOMIC DNA]</scope>
</reference>
<dbReference type="InterPro" id="IPR014722">
    <property type="entry name" value="Rib_uL2_dom2"/>
</dbReference>
<dbReference type="EMBL" id="CAUYUJ010006502">
    <property type="protein sequence ID" value="CAK0817577.1"/>
    <property type="molecule type" value="Genomic_DNA"/>
</dbReference>
<dbReference type="InterPro" id="IPR022669">
    <property type="entry name" value="Ribosomal_uL2_C"/>
</dbReference>
<comment type="caution">
    <text evidence="7">The sequence shown here is derived from an EMBL/GenBank/DDBJ whole genome shotgun (WGS) entry which is preliminary data.</text>
</comment>
<dbReference type="InterPro" id="IPR005880">
    <property type="entry name" value="Ribosomal_uL2_bac/org-type"/>
</dbReference>
<evidence type="ECO:0000256" key="3">
    <source>
        <dbReference type="ARBA" id="ARBA00023274"/>
    </source>
</evidence>
<dbReference type="Pfam" id="PF03947">
    <property type="entry name" value="Ribosomal_L2_C"/>
    <property type="match status" value="1"/>
</dbReference>
<dbReference type="InterPro" id="IPR012340">
    <property type="entry name" value="NA-bd_OB-fold"/>
</dbReference>
<dbReference type="SMART" id="SM01382">
    <property type="entry name" value="Ribosomal_L2_C"/>
    <property type="match status" value="1"/>
</dbReference>
<evidence type="ECO:0000259" key="5">
    <source>
        <dbReference type="SMART" id="SM01382"/>
    </source>
</evidence>
<dbReference type="Gene3D" id="2.30.30.30">
    <property type="match status" value="1"/>
</dbReference>
<dbReference type="SUPFAM" id="SSF50249">
    <property type="entry name" value="Nucleic acid-binding proteins"/>
    <property type="match status" value="1"/>
</dbReference>
<dbReference type="InterPro" id="IPR022666">
    <property type="entry name" value="Ribosomal_uL2_RNA-bd_dom"/>
</dbReference>
<dbReference type="PANTHER" id="PTHR13691:SF5">
    <property type="entry name" value="LARGE RIBOSOMAL SUBUNIT PROTEIN UL2M"/>
    <property type="match status" value="1"/>
</dbReference>
<dbReference type="SUPFAM" id="SSF50104">
    <property type="entry name" value="Translation proteins SH3-like domain"/>
    <property type="match status" value="1"/>
</dbReference>
<name>A0ABN9REY6_9DINO</name>
<dbReference type="Proteomes" id="UP001189429">
    <property type="component" value="Unassembled WGS sequence"/>
</dbReference>
<feature type="domain" description="Large ribosomal subunit protein uL2 RNA-binding" evidence="6">
    <location>
        <begin position="594"/>
        <end position="651"/>
    </location>
</feature>
<dbReference type="Gene3D" id="2.40.50.140">
    <property type="entry name" value="Nucleic acid-binding proteins"/>
    <property type="match status" value="1"/>
</dbReference>
<evidence type="ECO:0000256" key="2">
    <source>
        <dbReference type="ARBA" id="ARBA00022980"/>
    </source>
</evidence>
<sequence length="770" mass="83563">MERFTLLCLRERRALHRAALHCASQARHALRLSQQVGTWATNSTDFGNVARANTGPKTCRQFSAAGASAAKAPAALENGLTMATALPRSFASCASRRRAGGEVKKRAKALFREFIESTANMFAPLMMREIPISWKASETREREGADEGARMGNIQHSLNPNPALGATLQGQGVGEPALTWARASSVLKMKEAITIGALGLDAARAKGPGPETGAPSRPFCAAGPQGTPQVLVVRLHAYLSKGSRPASLAAVGPPCRLQGATDPSTRPAIAQIAREIQPEEFSKVKQTCIGEISHGVAASIDKVLPQSISASTMPLPNDIEERMATRFNSTMARLVATDERVARLEAENQSLVERMERVEKVFDLPRVALRVPAARAADWDRPRGHSIFAINAREPIPVSALAEAIQPWLEARGYQLGRARRLEGPQMSKSFVLRFGIADGETHLAAETPVEIYVGLDKKQDVARERACKQLEISTAEALQKDVFVDRDAGALIMQWQPISKIEGIPATRLGFVGISRRWPTSAWSERGMLLSRAACSPESRKLTVVPLPSKGLPSAQVRAMRQHQVVADLRSVLARADPTWEEFQDVGNLPYLGASFARSVDRFLDLALPVLGYKYDPYRNARICLVRYEDGEKRYILHAIGFFVGQEVIASADAPIFVGNAMPLDNVPIGTQIHNISTDVYGQGALCRAAGTSATVLSRDDKYVTFKLPSTEVRMLPKTCWCTIGKVGRPEHNLIKLGKAGKSVHLGIRPHVRGRAKNAADHPQGGGEG</sequence>
<keyword evidence="3" id="KW-0687">Ribonucleoprotein</keyword>
<keyword evidence="2" id="KW-0689">Ribosomal protein</keyword>
<keyword evidence="8" id="KW-1185">Reference proteome</keyword>
<feature type="non-terminal residue" evidence="7">
    <location>
        <position position="770"/>
    </location>
</feature>
<protein>
    <recommendedName>
        <fullName evidence="9">50S ribosomal protein L2, chloroplastic</fullName>
    </recommendedName>
</protein>
<evidence type="ECO:0000259" key="6">
    <source>
        <dbReference type="SMART" id="SM01383"/>
    </source>
</evidence>
<feature type="domain" description="Large ribosomal subunit protein uL2 C-terminal" evidence="5">
    <location>
        <begin position="657"/>
        <end position="770"/>
    </location>
</feature>
<dbReference type="InterPro" id="IPR014726">
    <property type="entry name" value="Ribosomal_uL2_dom3"/>
</dbReference>
<accession>A0ABN9REY6</accession>
<dbReference type="InterPro" id="IPR008991">
    <property type="entry name" value="Translation_prot_SH3-like_sf"/>
</dbReference>
<evidence type="ECO:0008006" key="9">
    <source>
        <dbReference type="Google" id="ProtNLM"/>
    </source>
</evidence>
<keyword evidence="4" id="KW-0175">Coiled coil</keyword>
<proteinExistence type="inferred from homology"/>
<comment type="similarity">
    <text evidence="1">Belongs to the universal ribosomal protein uL2 family.</text>
</comment>
<dbReference type="NCBIfam" id="TIGR01171">
    <property type="entry name" value="rplB_bact"/>
    <property type="match status" value="1"/>
</dbReference>
<dbReference type="Gene3D" id="4.10.950.10">
    <property type="entry name" value="Ribosomal protein L2, domain 3"/>
    <property type="match status" value="1"/>
</dbReference>
<feature type="coiled-coil region" evidence="4">
    <location>
        <begin position="334"/>
        <end position="361"/>
    </location>
</feature>
<dbReference type="InterPro" id="IPR002171">
    <property type="entry name" value="Ribosomal_uL2"/>
</dbReference>
<evidence type="ECO:0000256" key="1">
    <source>
        <dbReference type="ARBA" id="ARBA00005636"/>
    </source>
</evidence>
<dbReference type="Pfam" id="PF00181">
    <property type="entry name" value="Ribosomal_L2_N"/>
    <property type="match status" value="1"/>
</dbReference>
<evidence type="ECO:0000313" key="7">
    <source>
        <dbReference type="EMBL" id="CAK0817577.1"/>
    </source>
</evidence>
<dbReference type="PANTHER" id="PTHR13691">
    <property type="entry name" value="RIBOSOMAL PROTEIN L2"/>
    <property type="match status" value="1"/>
</dbReference>
<evidence type="ECO:0000256" key="4">
    <source>
        <dbReference type="SAM" id="Coils"/>
    </source>
</evidence>
<organism evidence="7 8">
    <name type="scientific">Prorocentrum cordatum</name>
    <dbReference type="NCBI Taxonomy" id="2364126"/>
    <lineage>
        <taxon>Eukaryota</taxon>
        <taxon>Sar</taxon>
        <taxon>Alveolata</taxon>
        <taxon>Dinophyceae</taxon>
        <taxon>Prorocentrales</taxon>
        <taxon>Prorocentraceae</taxon>
        <taxon>Prorocentrum</taxon>
    </lineage>
</organism>
<evidence type="ECO:0000313" key="8">
    <source>
        <dbReference type="Proteomes" id="UP001189429"/>
    </source>
</evidence>
<dbReference type="SMART" id="SM01383">
    <property type="entry name" value="Ribosomal_L2"/>
    <property type="match status" value="1"/>
</dbReference>